<protein>
    <submittedName>
        <fullName evidence="1">Uncharacterized protein</fullName>
    </submittedName>
</protein>
<dbReference type="EMBL" id="BK014759">
    <property type="protein sequence ID" value="DAD74426.1"/>
    <property type="molecule type" value="Genomic_DNA"/>
</dbReference>
<accession>A0A8S5LWY3</accession>
<name>A0A8S5LWY3_9CAUD</name>
<proteinExistence type="predicted"/>
<sequence length="178" mass="21068">MIKIVEKIINNYQDELTDEEAFYLWDRWNRMVRYNCVPEWEDDVWSFVEFAVSRGFELGEKVKQKDFSAPYGPDNCVFDSGERGALPPKKKQPKIETSEVNALADRWNKCVYAPNRERVEKYRKTATQEPPDPGSKRHCSWCYDEFCVYDRCPARGDWCPTENYPGLCRFDSRSLSYK</sequence>
<evidence type="ECO:0000313" key="1">
    <source>
        <dbReference type="EMBL" id="DAD74426.1"/>
    </source>
</evidence>
<organism evidence="1">
    <name type="scientific">Siphoviridae sp. ct3pR10</name>
    <dbReference type="NCBI Taxonomy" id="2826284"/>
    <lineage>
        <taxon>Viruses</taxon>
        <taxon>Duplodnaviria</taxon>
        <taxon>Heunggongvirae</taxon>
        <taxon>Uroviricota</taxon>
        <taxon>Caudoviricetes</taxon>
    </lineage>
</organism>
<reference evidence="1" key="1">
    <citation type="journal article" date="2021" name="Proc. Natl. Acad. Sci. U.S.A.">
        <title>A Catalog of Tens of Thousands of Viruses from Human Metagenomes Reveals Hidden Associations with Chronic Diseases.</title>
        <authorList>
            <person name="Tisza M.J."/>
            <person name="Buck C.B."/>
        </authorList>
    </citation>
    <scope>NUCLEOTIDE SEQUENCE</scope>
    <source>
        <strain evidence="1">Ct3pR10</strain>
    </source>
</reference>